<dbReference type="EMBL" id="DS989876">
    <property type="protein sequence ID" value="EDX71147.1"/>
    <property type="molecule type" value="Genomic_DNA"/>
</dbReference>
<dbReference type="CDD" id="cd05687">
    <property type="entry name" value="S1_RPS1_repeat_ec1_hs1"/>
    <property type="match status" value="1"/>
</dbReference>
<dbReference type="RefSeq" id="WP_006106065.1">
    <property type="nucleotide sequence ID" value="NZ_DS989876.1"/>
</dbReference>
<evidence type="ECO:0000256" key="1">
    <source>
        <dbReference type="ARBA" id="ARBA00006767"/>
    </source>
</evidence>
<evidence type="ECO:0000256" key="3">
    <source>
        <dbReference type="ARBA" id="ARBA00023274"/>
    </source>
</evidence>
<dbReference type="STRING" id="118168.MC7420_4334"/>
<feature type="domain" description="S1 motif" evidence="5">
    <location>
        <begin position="34"/>
        <end position="103"/>
    </location>
</feature>
<organism evidence="6 7">
    <name type="scientific">Coleofasciculus chthonoplastes PCC 7420</name>
    <dbReference type="NCBI Taxonomy" id="118168"/>
    <lineage>
        <taxon>Bacteria</taxon>
        <taxon>Bacillati</taxon>
        <taxon>Cyanobacteriota</taxon>
        <taxon>Cyanophyceae</taxon>
        <taxon>Coleofasciculales</taxon>
        <taxon>Coleofasciculaceae</taxon>
        <taxon>Coleofasciculus</taxon>
    </lineage>
</organism>
<dbReference type="SUPFAM" id="SSF50249">
    <property type="entry name" value="Nucleic acid-binding proteins"/>
    <property type="match status" value="3"/>
</dbReference>
<dbReference type="eggNOG" id="COG0539">
    <property type="taxonomic scope" value="Bacteria"/>
</dbReference>
<reference evidence="6 7" key="1">
    <citation type="submission" date="2008-07" db="EMBL/GenBank/DDBJ databases">
        <authorList>
            <person name="Tandeau de Marsac N."/>
            <person name="Ferriera S."/>
            <person name="Johnson J."/>
            <person name="Kravitz S."/>
            <person name="Beeson K."/>
            <person name="Sutton G."/>
            <person name="Rogers Y.-H."/>
            <person name="Friedman R."/>
            <person name="Frazier M."/>
            <person name="Venter J.C."/>
        </authorList>
    </citation>
    <scope>NUCLEOTIDE SEQUENCE [LARGE SCALE GENOMIC DNA]</scope>
    <source>
        <strain evidence="6 7">PCC 7420</strain>
    </source>
</reference>
<name>B4W413_9CYAN</name>
<evidence type="ECO:0000256" key="4">
    <source>
        <dbReference type="ARBA" id="ARBA00025604"/>
    </source>
</evidence>
<dbReference type="Proteomes" id="UP000003835">
    <property type="component" value="Unassembled WGS sequence"/>
</dbReference>
<gene>
    <name evidence="6" type="ORF">MC7420_4334</name>
</gene>
<accession>B4W413</accession>
<dbReference type="InterPro" id="IPR035104">
    <property type="entry name" value="Ribosomal_protein_S1-like"/>
</dbReference>
<comment type="function">
    <text evidence="4">Binds mRNA; thus facilitating recognition of the initiation point. It is needed to translate mRNA with a short Shine-Dalgarno (SD) purine-rich sequence.</text>
</comment>
<protein>
    <submittedName>
        <fullName evidence="6">S1 RNA binding domain protein</fullName>
    </submittedName>
</protein>
<dbReference type="HOGENOM" id="CLU_015805_0_1_3"/>
<feature type="domain" description="S1 motif" evidence="5">
    <location>
        <begin position="121"/>
        <end position="185"/>
    </location>
</feature>
<dbReference type="Pfam" id="PF00575">
    <property type="entry name" value="S1"/>
    <property type="match status" value="3"/>
</dbReference>
<dbReference type="FunFam" id="2.40.50.140:FF:000103">
    <property type="entry name" value="protein RRP5 homolog"/>
    <property type="match status" value="1"/>
</dbReference>
<dbReference type="GO" id="GO:1990904">
    <property type="term" value="C:ribonucleoprotein complex"/>
    <property type="evidence" value="ECO:0007669"/>
    <property type="project" value="UniProtKB-KW"/>
</dbReference>
<dbReference type="Gene3D" id="2.40.50.140">
    <property type="entry name" value="Nucleic acid-binding proteins"/>
    <property type="match status" value="3"/>
</dbReference>
<sequence>MTSESTRSQTSKTAFSMEDFAKALEEYDYEFSQGQVVRGKVHSYEMEGVYVDIGGKSLAYVPGGEVSVAPVEDWSEVLPLQEELEFLIIREQNAEGQITLSRRQLEINKIWDQLAQVQDSGKSLQVQVTGVNKGGVTIDWQGLRGFIPRSHLNQRGNLESLIGQSLTVSILEADRDRSKLVFSQREATRAASFSMLEVGQLVEGTVSNIRPFGVFVELEGITGLLHIKQVSQNMVESLTDMFEVGQSIKAIVIDLDEGTNRVSLSTKVLENYPGEMVHKMADVMESAEARSERARAKMI</sequence>
<dbReference type="InterPro" id="IPR050437">
    <property type="entry name" value="Ribos_protein_bS1-like"/>
</dbReference>
<dbReference type="GO" id="GO:0005840">
    <property type="term" value="C:ribosome"/>
    <property type="evidence" value="ECO:0007669"/>
    <property type="project" value="UniProtKB-KW"/>
</dbReference>
<dbReference type="PRINTS" id="PR00681">
    <property type="entry name" value="RIBOSOMALS1"/>
</dbReference>
<feature type="domain" description="S1 motif" evidence="5">
    <location>
        <begin position="199"/>
        <end position="267"/>
    </location>
</feature>
<comment type="similarity">
    <text evidence="1">Belongs to the bacterial ribosomal protein bS1 family.</text>
</comment>
<dbReference type="CDD" id="cd04465">
    <property type="entry name" value="S1_RPS1_repeat_ec2_hs2"/>
    <property type="match status" value="1"/>
</dbReference>
<dbReference type="InterPro" id="IPR003029">
    <property type="entry name" value="S1_domain"/>
</dbReference>
<evidence type="ECO:0000256" key="2">
    <source>
        <dbReference type="ARBA" id="ARBA00022980"/>
    </source>
</evidence>
<dbReference type="GO" id="GO:0003735">
    <property type="term" value="F:structural constituent of ribosome"/>
    <property type="evidence" value="ECO:0007669"/>
    <property type="project" value="TreeGrafter"/>
</dbReference>
<dbReference type="PROSITE" id="PS50126">
    <property type="entry name" value="S1"/>
    <property type="match status" value="3"/>
</dbReference>
<dbReference type="OrthoDB" id="9804077at2"/>
<evidence type="ECO:0000313" key="7">
    <source>
        <dbReference type="Proteomes" id="UP000003835"/>
    </source>
</evidence>
<evidence type="ECO:0000259" key="5">
    <source>
        <dbReference type="PROSITE" id="PS50126"/>
    </source>
</evidence>
<dbReference type="PANTHER" id="PTHR10724:SF7">
    <property type="entry name" value="SMALL RIBOSOMAL SUBUNIT PROTEIN BS1C"/>
    <property type="match status" value="1"/>
</dbReference>
<keyword evidence="7" id="KW-1185">Reference proteome</keyword>
<dbReference type="InterPro" id="IPR012340">
    <property type="entry name" value="NA-bd_OB-fold"/>
</dbReference>
<dbReference type="GO" id="GO:0006412">
    <property type="term" value="P:translation"/>
    <property type="evidence" value="ECO:0007669"/>
    <property type="project" value="TreeGrafter"/>
</dbReference>
<keyword evidence="2" id="KW-0689">Ribosomal protein</keyword>
<dbReference type="SMART" id="SM00316">
    <property type="entry name" value="S1"/>
    <property type="match status" value="3"/>
</dbReference>
<proteinExistence type="inferred from homology"/>
<evidence type="ECO:0000313" key="6">
    <source>
        <dbReference type="EMBL" id="EDX71147.1"/>
    </source>
</evidence>
<dbReference type="GO" id="GO:0003729">
    <property type="term" value="F:mRNA binding"/>
    <property type="evidence" value="ECO:0007669"/>
    <property type="project" value="TreeGrafter"/>
</dbReference>
<dbReference type="PANTHER" id="PTHR10724">
    <property type="entry name" value="30S RIBOSOMAL PROTEIN S1"/>
    <property type="match status" value="1"/>
</dbReference>
<keyword evidence="3" id="KW-0687">Ribonucleoprotein</keyword>
<dbReference type="AlphaFoldDB" id="B4W413"/>